<organism evidence="8 9">
    <name type="scientific">Blastococcus mobilis</name>
    <dbReference type="NCBI Taxonomy" id="1938746"/>
    <lineage>
        <taxon>Bacteria</taxon>
        <taxon>Bacillati</taxon>
        <taxon>Actinomycetota</taxon>
        <taxon>Actinomycetes</taxon>
        <taxon>Geodermatophilales</taxon>
        <taxon>Geodermatophilaceae</taxon>
        <taxon>Blastococcus</taxon>
    </lineage>
</organism>
<keyword evidence="9" id="KW-1185">Reference proteome</keyword>
<evidence type="ECO:0000256" key="3">
    <source>
        <dbReference type="ARBA" id="ARBA00022692"/>
    </source>
</evidence>
<evidence type="ECO:0000256" key="6">
    <source>
        <dbReference type="SAM" id="Phobius"/>
    </source>
</evidence>
<feature type="domain" description="Na+/H+ antiporter NhaC-like C-terminal" evidence="7">
    <location>
        <begin position="7"/>
        <end position="66"/>
    </location>
</feature>
<accession>A0A239AFK1</accession>
<evidence type="ECO:0000256" key="4">
    <source>
        <dbReference type="ARBA" id="ARBA00022989"/>
    </source>
</evidence>
<comment type="subcellular location">
    <subcellularLocation>
        <location evidence="1">Cell membrane</location>
        <topology evidence="1">Multi-pass membrane protein</topology>
    </subcellularLocation>
</comment>
<keyword evidence="2" id="KW-1003">Cell membrane</keyword>
<gene>
    <name evidence="8" type="ORF">SAMN06272737_1447</name>
</gene>
<dbReference type="PANTHER" id="PTHR43478:SF1">
    <property type="entry name" value="NA+_H+ ANTIPORTER NHAC-LIKE C-TERMINAL DOMAIN-CONTAINING PROTEIN"/>
    <property type="match status" value="1"/>
</dbReference>
<dbReference type="AlphaFoldDB" id="A0A239AFK1"/>
<dbReference type="InterPro" id="IPR018461">
    <property type="entry name" value="Na/H_Antiport_NhaC-like_C"/>
</dbReference>
<dbReference type="EMBL" id="FZNO01000044">
    <property type="protein sequence ID" value="SNR94446.1"/>
    <property type="molecule type" value="Genomic_DNA"/>
</dbReference>
<sequence>MALVPTTVFGAVLAGAIFGDHTSPLSDRTILSSIGAGVHLIDHVVTQQPYALVAAGASAVGYLVSGTTESTGLGLLAAVVALALAVLVLKGRSAVQRDESVSAHRGSRVRS</sequence>
<protein>
    <submittedName>
        <fullName evidence="8">Na+/H+ antiporter family protein</fullName>
    </submittedName>
</protein>
<keyword evidence="3 6" id="KW-0812">Transmembrane</keyword>
<feature type="transmembrane region" description="Helical" evidence="6">
    <location>
        <begin position="71"/>
        <end position="89"/>
    </location>
</feature>
<dbReference type="Proteomes" id="UP000198403">
    <property type="component" value="Unassembled WGS sequence"/>
</dbReference>
<keyword evidence="4 6" id="KW-1133">Transmembrane helix</keyword>
<keyword evidence="5 6" id="KW-0472">Membrane</keyword>
<dbReference type="Pfam" id="PF03553">
    <property type="entry name" value="Na_H_antiporter"/>
    <property type="match status" value="1"/>
</dbReference>
<dbReference type="GO" id="GO:0005886">
    <property type="term" value="C:plasma membrane"/>
    <property type="evidence" value="ECO:0007669"/>
    <property type="project" value="UniProtKB-SubCell"/>
</dbReference>
<name>A0A239AFK1_9ACTN</name>
<evidence type="ECO:0000256" key="1">
    <source>
        <dbReference type="ARBA" id="ARBA00004651"/>
    </source>
</evidence>
<evidence type="ECO:0000256" key="2">
    <source>
        <dbReference type="ARBA" id="ARBA00022475"/>
    </source>
</evidence>
<evidence type="ECO:0000256" key="5">
    <source>
        <dbReference type="ARBA" id="ARBA00023136"/>
    </source>
</evidence>
<reference evidence="8 9" key="1">
    <citation type="submission" date="2017-06" db="EMBL/GenBank/DDBJ databases">
        <authorList>
            <person name="Kim H.J."/>
            <person name="Triplett B.A."/>
        </authorList>
    </citation>
    <scope>NUCLEOTIDE SEQUENCE [LARGE SCALE GENOMIC DNA]</scope>
    <source>
        <strain evidence="8 9">DSM 44272</strain>
    </source>
</reference>
<evidence type="ECO:0000259" key="7">
    <source>
        <dbReference type="Pfam" id="PF03553"/>
    </source>
</evidence>
<dbReference type="PANTHER" id="PTHR43478">
    <property type="entry name" value="NA+/H+ ANTIPORTER-RELATED"/>
    <property type="match status" value="1"/>
</dbReference>
<evidence type="ECO:0000313" key="9">
    <source>
        <dbReference type="Proteomes" id="UP000198403"/>
    </source>
</evidence>
<evidence type="ECO:0000313" key="8">
    <source>
        <dbReference type="EMBL" id="SNR94446.1"/>
    </source>
</evidence>
<proteinExistence type="predicted"/>